<keyword evidence="3" id="KW-0863">Zinc-finger</keyword>
<evidence type="ECO:0000256" key="3">
    <source>
        <dbReference type="ARBA" id="ARBA00022771"/>
    </source>
</evidence>
<evidence type="ECO:0000259" key="7">
    <source>
        <dbReference type="Pfam" id="PF05699"/>
    </source>
</evidence>
<comment type="subcellular location">
    <subcellularLocation>
        <location evidence="1">Nucleus</location>
    </subcellularLocation>
</comment>
<evidence type="ECO:0000256" key="4">
    <source>
        <dbReference type="ARBA" id="ARBA00022833"/>
    </source>
</evidence>
<dbReference type="PANTHER" id="PTHR46481:SF10">
    <property type="entry name" value="ZINC FINGER BED DOMAIN-CONTAINING PROTEIN 39"/>
    <property type="match status" value="1"/>
</dbReference>
<organism evidence="8 9">
    <name type="scientific">Rhizoctonia solani</name>
    <dbReference type="NCBI Taxonomy" id="456999"/>
    <lineage>
        <taxon>Eukaryota</taxon>
        <taxon>Fungi</taxon>
        <taxon>Dikarya</taxon>
        <taxon>Basidiomycota</taxon>
        <taxon>Agaricomycotina</taxon>
        <taxon>Agaricomycetes</taxon>
        <taxon>Cantharellales</taxon>
        <taxon>Ceratobasidiaceae</taxon>
        <taxon>Rhizoctonia</taxon>
    </lineage>
</organism>
<dbReference type="AlphaFoldDB" id="A0A0K6FN96"/>
<evidence type="ECO:0000313" key="9">
    <source>
        <dbReference type="Proteomes" id="UP000044841"/>
    </source>
</evidence>
<evidence type="ECO:0000256" key="5">
    <source>
        <dbReference type="ARBA" id="ARBA00023242"/>
    </source>
</evidence>
<dbReference type="InterPro" id="IPR008906">
    <property type="entry name" value="HATC_C_dom"/>
</dbReference>
<protein>
    <submittedName>
        <fullName evidence="8">Vacuolar protein sorting-associated protein 13a [Schizosaccharomyces pombe 972h-]</fullName>
    </submittedName>
</protein>
<dbReference type="GO" id="GO:0046983">
    <property type="term" value="F:protein dimerization activity"/>
    <property type="evidence" value="ECO:0007669"/>
    <property type="project" value="InterPro"/>
</dbReference>
<evidence type="ECO:0000256" key="1">
    <source>
        <dbReference type="ARBA" id="ARBA00004123"/>
    </source>
</evidence>
<accession>A0A0K6FN96</accession>
<keyword evidence="5" id="KW-0539">Nucleus</keyword>
<evidence type="ECO:0000313" key="8">
    <source>
        <dbReference type="EMBL" id="CUA67706.1"/>
    </source>
</evidence>
<dbReference type="EMBL" id="CYGV01000213">
    <property type="protein sequence ID" value="CUA67706.1"/>
    <property type="molecule type" value="Genomic_DNA"/>
</dbReference>
<sequence>MRAHVSCLTEGHSLGSKSRFTAHTSSSGPSNSSSSIRGRKHKAGETNTYPEKFACTGTQSEPSLQARRKAAEERAANLVRLIDAAASPPETITNADIVCPTTRRPLKCLAYALWYHTNGTNSIQPPCTGADRAKMVANDEAYQASRAFTKFFRPLTEFIYCVNCMPNGNWHVWKNSPNGGLTGAIRTHMLKYHAYIYIEKCKSEGVSVKQLDCEELANLGFNLEGPQPAFTREGLLERWSDGLQSMTRCFPHIINLATQAYLNALPESAEKFRQECVKQGIKLTEDQSEYIDAVKSNVVGACRDTVKAIRSSATRREAFKRNLIEGNQDGRFMLNGKPTKFAVRQPGLDCPARWGSTADMIDDVRLLYLPILDYSIRHTDLDIPCIAHKQFSALQNVSTVLSVPRRVQQLLSAEQTPTLSLALPLYNNLIDIWRTCITKFPEQQHAISAFAMFVNSHIKMNWIDSAWASSPAETTSLAEHALDAIKSRLLVYAEERDRKPIEQCTRIQSTHATRADQAAASQQNGYAELLLLGETIDRAPDHPLSSLVIGDANTLNSSTGNLGLDSPDSSAFLTLPAYLPDSDPHTVVSSSFDYESRKHSYAKLVSRLSPEQLHAKHMAQVEEEIAIWLGIGPLPLLTDPKNPLKKENMNMVEFWKRNGEVLPLIHRMAMDVLPAQASSVSSERVFSSSKLTCTRERNRISAELVEALQVLKHSVRQHRSPDLYPRLLDLTERIAPLGDDVVE</sequence>
<feature type="region of interest" description="Disordered" evidence="6">
    <location>
        <begin position="16"/>
        <end position="61"/>
    </location>
</feature>
<keyword evidence="2" id="KW-0479">Metal-binding</keyword>
<feature type="compositionally biased region" description="Low complexity" evidence="6">
    <location>
        <begin position="25"/>
        <end position="35"/>
    </location>
</feature>
<dbReference type="InterPro" id="IPR012337">
    <property type="entry name" value="RNaseH-like_sf"/>
</dbReference>
<dbReference type="PANTHER" id="PTHR46481">
    <property type="entry name" value="ZINC FINGER BED DOMAIN-CONTAINING PROTEIN 4"/>
    <property type="match status" value="1"/>
</dbReference>
<dbReference type="Pfam" id="PF05699">
    <property type="entry name" value="Dimer_Tnp_hAT"/>
    <property type="match status" value="1"/>
</dbReference>
<feature type="domain" description="HAT C-terminal dimerisation" evidence="7">
    <location>
        <begin position="644"/>
        <end position="713"/>
    </location>
</feature>
<keyword evidence="4" id="KW-0862">Zinc</keyword>
<dbReference type="SUPFAM" id="SSF53098">
    <property type="entry name" value="Ribonuclease H-like"/>
    <property type="match status" value="1"/>
</dbReference>
<evidence type="ECO:0000256" key="6">
    <source>
        <dbReference type="SAM" id="MobiDB-lite"/>
    </source>
</evidence>
<name>A0A0K6FN96_9AGAM</name>
<dbReference type="GO" id="GO:0008270">
    <property type="term" value="F:zinc ion binding"/>
    <property type="evidence" value="ECO:0007669"/>
    <property type="project" value="UniProtKB-KW"/>
</dbReference>
<dbReference type="InterPro" id="IPR052035">
    <property type="entry name" value="ZnF_BED_domain_contain"/>
</dbReference>
<keyword evidence="9" id="KW-1185">Reference proteome</keyword>
<gene>
    <name evidence="8" type="ORF">RSOLAG22IIIB_07543</name>
</gene>
<proteinExistence type="predicted"/>
<dbReference type="Proteomes" id="UP000044841">
    <property type="component" value="Unassembled WGS sequence"/>
</dbReference>
<evidence type="ECO:0000256" key="2">
    <source>
        <dbReference type="ARBA" id="ARBA00022723"/>
    </source>
</evidence>
<reference evidence="8 9" key="1">
    <citation type="submission" date="2015-07" db="EMBL/GenBank/DDBJ databases">
        <authorList>
            <person name="Noorani M."/>
        </authorList>
    </citation>
    <scope>NUCLEOTIDE SEQUENCE [LARGE SCALE GENOMIC DNA]</scope>
    <source>
        <strain evidence="8">BBA 69670</strain>
    </source>
</reference>
<dbReference type="GO" id="GO:0005634">
    <property type="term" value="C:nucleus"/>
    <property type="evidence" value="ECO:0007669"/>
    <property type="project" value="UniProtKB-SubCell"/>
</dbReference>